<feature type="region of interest" description="Disordered" evidence="1">
    <location>
        <begin position="1"/>
        <end position="82"/>
    </location>
</feature>
<protein>
    <recommendedName>
        <fullName evidence="5">SGNH/GDSL hydrolase family protein</fullName>
    </recommendedName>
</protein>
<dbReference type="Proteomes" id="UP001652432">
    <property type="component" value="Unassembled WGS sequence"/>
</dbReference>
<keyword evidence="2" id="KW-0472">Membrane</keyword>
<name>A0ABT2SYD6_9FIRM</name>
<dbReference type="RefSeq" id="WP_262572331.1">
    <property type="nucleotide sequence ID" value="NZ_JAOQKJ010000001.1"/>
</dbReference>
<reference evidence="3 4" key="1">
    <citation type="journal article" date="2021" name="ISME Commun">
        <title>Automated analysis of genomic sequences facilitates high-throughput and comprehensive description of bacteria.</title>
        <authorList>
            <person name="Hitch T.C.A."/>
        </authorList>
    </citation>
    <scope>NUCLEOTIDE SEQUENCE [LARGE SCALE GENOMIC DNA]</scope>
    <source>
        <strain evidence="3 4">Sanger_18</strain>
    </source>
</reference>
<evidence type="ECO:0000256" key="2">
    <source>
        <dbReference type="SAM" id="Phobius"/>
    </source>
</evidence>
<dbReference type="InterPro" id="IPR036514">
    <property type="entry name" value="SGNH_hydro_sf"/>
</dbReference>
<feature type="compositionally biased region" description="Acidic residues" evidence="1">
    <location>
        <begin position="50"/>
        <end position="66"/>
    </location>
</feature>
<feature type="transmembrane region" description="Helical" evidence="2">
    <location>
        <begin position="87"/>
        <end position="109"/>
    </location>
</feature>
<comment type="caution">
    <text evidence="3">The sequence shown here is derived from an EMBL/GenBank/DDBJ whole genome shotgun (WGS) entry which is preliminary data.</text>
</comment>
<organism evidence="3 4">
    <name type="scientific">Suilimivivens aceti</name>
    <dbReference type="NCBI Taxonomy" id="2981774"/>
    <lineage>
        <taxon>Bacteria</taxon>
        <taxon>Bacillati</taxon>
        <taxon>Bacillota</taxon>
        <taxon>Clostridia</taxon>
        <taxon>Lachnospirales</taxon>
        <taxon>Lachnospiraceae</taxon>
        <taxon>Suilimivivens</taxon>
    </lineage>
</organism>
<accession>A0ABT2SYD6</accession>
<evidence type="ECO:0008006" key="5">
    <source>
        <dbReference type="Google" id="ProtNLM"/>
    </source>
</evidence>
<evidence type="ECO:0000256" key="1">
    <source>
        <dbReference type="SAM" id="MobiDB-lite"/>
    </source>
</evidence>
<dbReference type="EMBL" id="JAOQKJ010000001">
    <property type="protein sequence ID" value="MCU6743008.1"/>
    <property type="molecule type" value="Genomic_DNA"/>
</dbReference>
<keyword evidence="4" id="KW-1185">Reference proteome</keyword>
<evidence type="ECO:0000313" key="3">
    <source>
        <dbReference type="EMBL" id="MCU6743008.1"/>
    </source>
</evidence>
<keyword evidence="2" id="KW-0812">Transmembrane</keyword>
<dbReference type="Gene3D" id="3.40.50.1110">
    <property type="entry name" value="SGNH hydrolase"/>
    <property type="match status" value="1"/>
</dbReference>
<evidence type="ECO:0000313" key="4">
    <source>
        <dbReference type="Proteomes" id="UP001652432"/>
    </source>
</evidence>
<dbReference type="SUPFAM" id="SSF52266">
    <property type="entry name" value="SGNH hydrolase"/>
    <property type="match status" value="1"/>
</dbReference>
<keyword evidence="2" id="KW-1133">Transmembrane helix</keyword>
<sequence length="409" mass="45388">MKKEIKAQELPDPEIEDLDLEMDSIPDAQADDDDTDNDASDNEDRSPSDTDNDNDNESDDIEDVDMDSVPPSEEKAAGSGRQPHIQLGLHLILLAVILFIGGFSVYRLVKWNQGTKLEKIDPNEDTSEFDIETNDMIIPMDSSRLEGHEDDGVTTILCLGNNPFADDRSGDGLASLIAGKTNSTVYDCSFPDSSAACRYAIYNPEYTKDHFNLYYVVESLRSGDLTAINSIAGDEPDPRYQEAVDVMKTVDMSKVDILIIMYDSTDYNNGTPSDNPDNAYDVTAFTGGLRISLKNIQETWPYIRIFVMSPTYAQYMDEDGNLHNGTTTDLGNGTLNHYLLKEIDASMDCGVSFIDNYFGTINEDNYKEYMRDYMHVNQAGREKLADRIAAIINATTGTANATEEASSCE</sequence>
<feature type="compositionally biased region" description="Acidic residues" evidence="1">
    <location>
        <begin position="11"/>
        <end position="41"/>
    </location>
</feature>
<gene>
    <name evidence="3" type="ORF">OCV77_00570</name>
</gene>
<proteinExistence type="predicted"/>